<proteinExistence type="predicted"/>
<reference evidence="1 2" key="1">
    <citation type="journal article" date="2015" name="Genome Biol. Evol.">
        <title>The genome of winter moth (Operophtera brumata) provides a genomic perspective on sexual dimorphism and phenology.</title>
        <authorList>
            <person name="Derks M.F."/>
            <person name="Smit S."/>
            <person name="Salis L."/>
            <person name="Schijlen E."/>
            <person name="Bossers A."/>
            <person name="Mateman C."/>
            <person name="Pijl A.S."/>
            <person name="de Ridder D."/>
            <person name="Groenen M.A."/>
            <person name="Visser M.E."/>
            <person name="Megens H.J."/>
        </authorList>
    </citation>
    <scope>NUCLEOTIDE SEQUENCE [LARGE SCALE GENOMIC DNA]</scope>
    <source>
        <strain evidence="1">WM2013NL</strain>
        <tissue evidence="1">Head and thorax</tissue>
    </source>
</reference>
<accession>A0A0L7KWU0</accession>
<comment type="caution">
    <text evidence="1">The sequence shown here is derived from an EMBL/GenBank/DDBJ whole genome shotgun (WGS) entry which is preliminary data.</text>
</comment>
<keyword evidence="2" id="KW-1185">Reference proteome</keyword>
<organism evidence="1 2">
    <name type="scientific">Operophtera brumata</name>
    <name type="common">Winter moth</name>
    <name type="synonym">Phalaena brumata</name>
    <dbReference type="NCBI Taxonomy" id="104452"/>
    <lineage>
        <taxon>Eukaryota</taxon>
        <taxon>Metazoa</taxon>
        <taxon>Ecdysozoa</taxon>
        <taxon>Arthropoda</taxon>
        <taxon>Hexapoda</taxon>
        <taxon>Insecta</taxon>
        <taxon>Pterygota</taxon>
        <taxon>Neoptera</taxon>
        <taxon>Endopterygota</taxon>
        <taxon>Lepidoptera</taxon>
        <taxon>Glossata</taxon>
        <taxon>Ditrysia</taxon>
        <taxon>Geometroidea</taxon>
        <taxon>Geometridae</taxon>
        <taxon>Larentiinae</taxon>
        <taxon>Operophtera</taxon>
    </lineage>
</organism>
<sequence>MKPPKAAAIVLLLQPEAAERGVTYSAILQTAHERVNLQELGIEQLGYRCQSATGKGQADGWLVLSTGGCIRGASHALL</sequence>
<evidence type="ECO:0000313" key="1">
    <source>
        <dbReference type="EMBL" id="KOB67595.1"/>
    </source>
</evidence>
<name>A0A0L7KWU0_OPEBR</name>
<evidence type="ECO:0000313" key="2">
    <source>
        <dbReference type="Proteomes" id="UP000037510"/>
    </source>
</evidence>
<dbReference type="EMBL" id="JTDY01004919">
    <property type="protein sequence ID" value="KOB67595.1"/>
    <property type="molecule type" value="Genomic_DNA"/>
</dbReference>
<dbReference type="Proteomes" id="UP000037510">
    <property type="component" value="Unassembled WGS sequence"/>
</dbReference>
<dbReference type="AlphaFoldDB" id="A0A0L7KWU0"/>
<gene>
    <name evidence="1" type="ORF">OBRU01_19576</name>
</gene>
<protein>
    <submittedName>
        <fullName evidence="1">Gag protein</fullName>
    </submittedName>
</protein>